<comment type="subcellular location">
    <subcellularLocation>
        <location evidence="1">Membrane</location>
        <topology evidence="1">Multi-pass membrane protein</topology>
    </subcellularLocation>
</comment>
<evidence type="ECO:0000259" key="6">
    <source>
        <dbReference type="Pfam" id="PF00520"/>
    </source>
</evidence>
<dbReference type="GO" id="GO:0005248">
    <property type="term" value="F:voltage-gated sodium channel activity"/>
    <property type="evidence" value="ECO:0007669"/>
    <property type="project" value="TreeGrafter"/>
</dbReference>
<comment type="caution">
    <text evidence="7">The sequence shown here is derived from an EMBL/GenBank/DDBJ whole genome shotgun (WGS) entry which is preliminary data.</text>
</comment>
<evidence type="ECO:0000313" key="7">
    <source>
        <dbReference type="EMBL" id="KAK3258296.1"/>
    </source>
</evidence>
<sequence length="365" mass="40720">MSIVSEVGTSSETTIGVQCGAEAHPQYNYTVLQDENEAGKHTTVTNEGSQTHVFTTYRGLQTEDRSKSLFIFSPDDHLRILCRHICEHPRFAEVVMVAILYMTAMLVITDMDVELGSVWLFGDEVCVVFFMVEVLLRVIAYGFITYIFNLLNFLDFLVTVSTLLLWFTVDDDQGHLSSIKVLRVFRLLQPLRSFHRFPILQTLVDTLFRGIPYLANVLTVGVFVLLVFGIVGQQLYSGLLHYRCYELDENGQVGEEALPVRNCPAPNFQGFTDGYSCPSPQVCADADSNPKSGTVSFDNILIASYTVFVSTTFEGWVDIMYFLMDATGGISIIYSLAVILSGGFVVMHLALAVIYDAYTTCKAQV</sequence>
<feature type="transmembrane region" description="Helical" evidence="5">
    <location>
        <begin position="143"/>
        <end position="167"/>
    </location>
</feature>
<dbReference type="Gene3D" id="1.10.287.70">
    <property type="match status" value="1"/>
</dbReference>
<gene>
    <name evidence="7" type="ORF">CYMTET_32653</name>
</gene>
<dbReference type="SUPFAM" id="SSF81324">
    <property type="entry name" value="Voltage-gated potassium channels"/>
    <property type="match status" value="1"/>
</dbReference>
<dbReference type="InterPro" id="IPR043203">
    <property type="entry name" value="VGCC_Ca_Na"/>
</dbReference>
<dbReference type="AlphaFoldDB" id="A0AAE0FEE8"/>
<feature type="transmembrane region" description="Helical" evidence="5">
    <location>
        <begin position="330"/>
        <end position="355"/>
    </location>
</feature>
<evidence type="ECO:0000256" key="5">
    <source>
        <dbReference type="SAM" id="Phobius"/>
    </source>
</evidence>
<evidence type="ECO:0000256" key="4">
    <source>
        <dbReference type="ARBA" id="ARBA00023136"/>
    </source>
</evidence>
<evidence type="ECO:0000256" key="3">
    <source>
        <dbReference type="ARBA" id="ARBA00022989"/>
    </source>
</evidence>
<proteinExistence type="predicted"/>
<dbReference type="InterPro" id="IPR027359">
    <property type="entry name" value="Volt_channel_dom_sf"/>
</dbReference>
<dbReference type="EMBL" id="LGRX02019643">
    <property type="protein sequence ID" value="KAK3258296.1"/>
    <property type="molecule type" value="Genomic_DNA"/>
</dbReference>
<organism evidence="7 8">
    <name type="scientific">Cymbomonas tetramitiformis</name>
    <dbReference type="NCBI Taxonomy" id="36881"/>
    <lineage>
        <taxon>Eukaryota</taxon>
        <taxon>Viridiplantae</taxon>
        <taxon>Chlorophyta</taxon>
        <taxon>Pyramimonadophyceae</taxon>
        <taxon>Pyramimonadales</taxon>
        <taxon>Pyramimonadaceae</taxon>
        <taxon>Cymbomonas</taxon>
    </lineage>
</organism>
<feature type="transmembrane region" description="Helical" evidence="5">
    <location>
        <begin position="115"/>
        <end position="136"/>
    </location>
</feature>
<dbReference type="Pfam" id="PF00520">
    <property type="entry name" value="Ion_trans"/>
    <property type="match status" value="1"/>
</dbReference>
<keyword evidence="3 5" id="KW-1133">Transmembrane helix</keyword>
<accession>A0AAE0FEE8</accession>
<name>A0AAE0FEE8_9CHLO</name>
<dbReference type="PANTHER" id="PTHR10037:SF62">
    <property type="entry name" value="SODIUM CHANNEL PROTEIN 60E"/>
    <property type="match status" value="1"/>
</dbReference>
<keyword evidence="4 5" id="KW-0472">Membrane</keyword>
<dbReference type="Gene3D" id="1.20.120.350">
    <property type="entry name" value="Voltage-gated potassium channels. Chain C"/>
    <property type="match status" value="1"/>
</dbReference>
<evidence type="ECO:0000313" key="8">
    <source>
        <dbReference type="Proteomes" id="UP001190700"/>
    </source>
</evidence>
<feature type="transmembrane region" description="Helical" evidence="5">
    <location>
        <begin position="210"/>
        <end position="231"/>
    </location>
</feature>
<evidence type="ECO:0000256" key="2">
    <source>
        <dbReference type="ARBA" id="ARBA00022692"/>
    </source>
</evidence>
<keyword evidence="8" id="KW-1185">Reference proteome</keyword>
<protein>
    <recommendedName>
        <fullName evidence="6">Ion transport domain-containing protein</fullName>
    </recommendedName>
</protein>
<feature type="transmembrane region" description="Helical" evidence="5">
    <location>
        <begin position="91"/>
        <end position="109"/>
    </location>
</feature>
<dbReference type="PANTHER" id="PTHR10037">
    <property type="entry name" value="VOLTAGE-GATED CATION CHANNEL CALCIUM AND SODIUM"/>
    <property type="match status" value="1"/>
</dbReference>
<dbReference type="Proteomes" id="UP001190700">
    <property type="component" value="Unassembled WGS sequence"/>
</dbReference>
<reference evidence="7 8" key="1">
    <citation type="journal article" date="2015" name="Genome Biol. Evol.">
        <title>Comparative Genomics of a Bacterivorous Green Alga Reveals Evolutionary Causalities and Consequences of Phago-Mixotrophic Mode of Nutrition.</title>
        <authorList>
            <person name="Burns J.A."/>
            <person name="Paasch A."/>
            <person name="Narechania A."/>
            <person name="Kim E."/>
        </authorList>
    </citation>
    <scope>NUCLEOTIDE SEQUENCE [LARGE SCALE GENOMIC DNA]</scope>
    <source>
        <strain evidence="7 8">PLY_AMNH</strain>
    </source>
</reference>
<evidence type="ECO:0000256" key="1">
    <source>
        <dbReference type="ARBA" id="ARBA00004141"/>
    </source>
</evidence>
<dbReference type="InterPro" id="IPR005821">
    <property type="entry name" value="Ion_trans_dom"/>
</dbReference>
<feature type="transmembrane region" description="Helical" evidence="5">
    <location>
        <begin position="300"/>
        <end position="324"/>
    </location>
</feature>
<dbReference type="GO" id="GO:0001518">
    <property type="term" value="C:voltage-gated sodium channel complex"/>
    <property type="evidence" value="ECO:0007669"/>
    <property type="project" value="TreeGrafter"/>
</dbReference>
<keyword evidence="2 5" id="KW-0812">Transmembrane</keyword>
<feature type="domain" description="Ion transport" evidence="6">
    <location>
        <begin position="91"/>
        <end position="363"/>
    </location>
</feature>